<feature type="compositionally biased region" description="Basic residues" evidence="4">
    <location>
        <begin position="90"/>
        <end position="104"/>
    </location>
</feature>
<dbReference type="Gene3D" id="2.130.10.10">
    <property type="entry name" value="YVTN repeat-like/Quinoprotein amine dehydrogenase"/>
    <property type="match status" value="1"/>
</dbReference>
<protein>
    <submittedName>
        <fullName evidence="5">Uncharacterized protein</fullName>
    </submittedName>
</protein>
<dbReference type="InterPro" id="IPR050995">
    <property type="entry name" value="WD-F-box_domain-protein"/>
</dbReference>
<feature type="region of interest" description="Disordered" evidence="4">
    <location>
        <begin position="205"/>
        <end position="261"/>
    </location>
</feature>
<dbReference type="PANTHER" id="PTHR14604:SF7">
    <property type="match status" value="1"/>
</dbReference>
<comment type="caution">
    <text evidence="5">The sequence shown here is derived from an EMBL/GenBank/DDBJ whole genome shotgun (WGS) entry which is preliminary data.</text>
</comment>
<feature type="compositionally biased region" description="Polar residues" evidence="4">
    <location>
        <begin position="80"/>
        <end position="89"/>
    </location>
</feature>
<accession>A0A9D4UC76</accession>
<evidence type="ECO:0000256" key="4">
    <source>
        <dbReference type="SAM" id="MobiDB-lite"/>
    </source>
</evidence>
<name>A0A9D4UC76_ADICA</name>
<dbReference type="Proteomes" id="UP000886520">
    <property type="component" value="Chromosome 19"/>
</dbReference>
<dbReference type="PROSITE" id="PS50082">
    <property type="entry name" value="WD_REPEATS_2"/>
    <property type="match status" value="2"/>
</dbReference>
<feature type="repeat" description="WD" evidence="3">
    <location>
        <begin position="458"/>
        <end position="498"/>
    </location>
</feature>
<feature type="compositionally biased region" description="Polar residues" evidence="4">
    <location>
        <begin position="205"/>
        <end position="220"/>
    </location>
</feature>
<keyword evidence="6" id="KW-1185">Reference proteome</keyword>
<feature type="compositionally biased region" description="Basic and acidic residues" evidence="4">
    <location>
        <begin position="229"/>
        <end position="238"/>
    </location>
</feature>
<evidence type="ECO:0000256" key="2">
    <source>
        <dbReference type="ARBA" id="ARBA00022737"/>
    </source>
</evidence>
<reference evidence="5" key="1">
    <citation type="submission" date="2021-01" db="EMBL/GenBank/DDBJ databases">
        <title>Adiantum capillus-veneris genome.</title>
        <authorList>
            <person name="Fang Y."/>
            <person name="Liao Q."/>
        </authorList>
    </citation>
    <scope>NUCLEOTIDE SEQUENCE</scope>
    <source>
        <strain evidence="5">H3</strain>
        <tissue evidence="5">Leaf</tissue>
    </source>
</reference>
<dbReference type="EMBL" id="JABFUD020000019">
    <property type="protein sequence ID" value="KAI5065338.1"/>
    <property type="molecule type" value="Genomic_DNA"/>
</dbReference>
<dbReference type="InterPro" id="IPR036322">
    <property type="entry name" value="WD40_repeat_dom_sf"/>
</dbReference>
<evidence type="ECO:0000256" key="1">
    <source>
        <dbReference type="ARBA" id="ARBA00022574"/>
    </source>
</evidence>
<organism evidence="5 6">
    <name type="scientific">Adiantum capillus-veneris</name>
    <name type="common">Maidenhair fern</name>
    <dbReference type="NCBI Taxonomy" id="13818"/>
    <lineage>
        <taxon>Eukaryota</taxon>
        <taxon>Viridiplantae</taxon>
        <taxon>Streptophyta</taxon>
        <taxon>Embryophyta</taxon>
        <taxon>Tracheophyta</taxon>
        <taxon>Polypodiopsida</taxon>
        <taxon>Polypodiidae</taxon>
        <taxon>Polypodiales</taxon>
        <taxon>Pteridineae</taxon>
        <taxon>Pteridaceae</taxon>
        <taxon>Vittarioideae</taxon>
        <taxon>Adiantum</taxon>
    </lineage>
</organism>
<evidence type="ECO:0000313" key="6">
    <source>
        <dbReference type="Proteomes" id="UP000886520"/>
    </source>
</evidence>
<feature type="region of interest" description="Disordered" evidence="4">
    <location>
        <begin position="77"/>
        <end position="106"/>
    </location>
</feature>
<dbReference type="PROSITE" id="PS50294">
    <property type="entry name" value="WD_REPEATS_REGION"/>
    <property type="match status" value="1"/>
</dbReference>
<dbReference type="AlphaFoldDB" id="A0A9D4UC76"/>
<keyword evidence="2" id="KW-0677">Repeat</keyword>
<dbReference type="PANTHER" id="PTHR14604">
    <property type="entry name" value="WD40 REPEAT PF20"/>
    <property type="match status" value="1"/>
</dbReference>
<dbReference type="InterPro" id="IPR001680">
    <property type="entry name" value="WD40_rpt"/>
</dbReference>
<gene>
    <name evidence="5" type="ORF">GOP47_0020033</name>
</gene>
<keyword evidence="1 3" id="KW-0853">WD repeat</keyword>
<dbReference type="InterPro" id="IPR019775">
    <property type="entry name" value="WD40_repeat_CS"/>
</dbReference>
<dbReference type="SUPFAM" id="SSF50978">
    <property type="entry name" value="WD40 repeat-like"/>
    <property type="match status" value="1"/>
</dbReference>
<evidence type="ECO:0000256" key="3">
    <source>
        <dbReference type="PROSITE-ProRule" id="PRU00221"/>
    </source>
</evidence>
<sequence length="830" mass="91019">MEKVEPSTTPFQRKEKWKPVYAWLETLDTGSVVGTKVIDAWLENNPSLKEDLLGQHTRHHLFHYIQKCHTGLIKKKMKQGLNTPKTNIQGKKKKKKKKKSHKVPKLSGSAAVGATMLNKRLLTNLGHKRSMYEGRNMNSITTVNADVSEFTGSETNFFDRPPITSMDTAEARKRYEILSELQQQLLEHIAKIKEQISMDFIQGNEQLNGDTSRPGSSGATSVFPVDIDYTGHEDSDSRLRRRSRDGVRSQQENGLRLRPYADLKSVKKRKKGKDKFHDVVLSWSYSQVVPGSSRSNDDSYLDGGSPCEEGCLSEMATSLPPTKEANLLKITYSPIKCLQERERGAGIGSLLIPFQSFGKGRCYRWKSFMEGWDTLGKQFTGCAVSLERRTHSSWQPCWSAYTSSVAVAAPLGTIDQGVQKVLDVRFHPRNVPQLVCSSNAAPNELLIYDLLSGKALELAGHNCQIQAVEYAADGAYIVSCGSNLVKIWDSSNGACLHTLGPGPWDMNANGHKKKINALAVNHLYSCQVATSGGNGDSQILLWNVNSGDLTCDLNENLRTQSPSLPCMDALEFCEQNLLICGSDSSGGPAIVQIWDIQAPDIVASFPANDSYITSLKANPHGTTIVTGAGDGSVALFDIRTGGGIVRLPLGSSFEVTSVSFSSCATYLQASSTANRTFVWDTRMLSMEAGPRPICSPLQLADITSRKVRALHCLSHGTPMPTSQNAGQMPGFVDEGDQGVNDARWFHNKPILVTASGNGSIAMWDMLLGDPCIRHMISHTRCVNTVAISSDDQHICSGGDDQKVVLYQRTGDKSTLGWRLTHPLLEEPAIV</sequence>
<dbReference type="OrthoDB" id="1886825at2759"/>
<proteinExistence type="predicted"/>
<evidence type="ECO:0000313" key="5">
    <source>
        <dbReference type="EMBL" id="KAI5065338.1"/>
    </source>
</evidence>
<dbReference type="InterPro" id="IPR015943">
    <property type="entry name" value="WD40/YVTN_repeat-like_dom_sf"/>
</dbReference>
<feature type="repeat" description="WD" evidence="3">
    <location>
        <begin position="605"/>
        <end position="646"/>
    </location>
</feature>
<dbReference type="PROSITE" id="PS00678">
    <property type="entry name" value="WD_REPEATS_1"/>
    <property type="match status" value="1"/>
</dbReference>
<dbReference type="Pfam" id="PF00400">
    <property type="entry name" value="WD40"/>
    <property type="match status" value="4"/>
</dbReference>
<dbReference type="SMART" id="SM00320">
    <property type="entry name" value="WD40"/>
    <property type="match status" value="6"/>
</dbReference>